<organism evidence="2 3">
    <name type="scientific">Sodiomyces alkalinus (strain CBS 110278 / VKM F-3762 / F11)</name>
    <name type="common">Alkaliphilic filamentous fungus</name>
    <dbReference type="NCBI Taxonomy" id="1314773"/>
    <lineage>
        <taxon>Eukaryota</taxon>
        <taxon>Fungi</taxon>
        <taxon>Dikarya</taxon>
        <taxon>Ascomycota</taxon>
        <taxon>Pezizomycotina</taxon>
        <taxon>Sordariomycetes</taxon>
        <taxon>Hypocreomycetidae</taxon>
        <taxon>Glomerellales</taxon>
        <taxon>Plectosphaerellaceae</taxon>
        <taxon>Sodiomyces</taxon>
    </lineage>
</organism>
<keyword evidence="3" id="KW-1185">Reference proteome</keyword>
<reference evidence="2 3" key="1">
    <citation type="journal article" date="2018" name="Mol. Ecol.">
        <title>The obligate alkalophilic soda-lake fungus Sodiomyces alkalinus has shifted to a protein diet.</title>
        <authorList>
            <person name="Grum-Grzhimaylo A.A."/>
            <person name="Falkoski D.L."/>
            <person name="van den Heuvel J."/>
            <person name="Valero-Jimenez C.A."/>
            <person name="Min B."/>
            <person name="Choi I.G."/>
            <person name="Lipzen A."/>
            <person name="Daum C.G."/>
            <person name="Aanen D.K."/>
            <person name="Tsang A."/>
            <person name="Henrissat B."/>
            <person name="Bilanenko E.N."/>
            <person name="de Vries R.P."/>
            <person name="van Kan J.A.L."/>
            <person name="Grigoriev I.V."/>
            <person name="Debets A.J.M."/>
        </authorList>
    </citation>
    <scope>NUCLEOTIDE SEQUENCE [LARGE SCALE GENOMIC DNA]</scope>
    <source>
        <strain evidence="2 3">F11</strain>
    </source>
</reference>
<dbReference type="RefSeq" id="XP_028463922.1">
    <property type="nucleotide sequence ID" value="XM_028614517.1"/>
</dbReference>
<evidence type="ECO:0000313" key="3">
    <source>
        <dbReference type="Proteomes" id="UP000272025"/>
    </source>
</evidence>
<proteinExistence type="predicted"/>
<dbReference type="AlphaFoldDB" id="A0A3N2PP36"/>
<accession>A0A3N2PP36</accession>
<dbReference type="GeneID" id="39582995"/>
<gene>
    <name evidence="2" type="ORF">SODALDRAFT_362979</name>
</gene>
<feature type="region of interest" description="Disordered" evidence="1">
    <location>
        <begin position="272"/>
        <end position="298"/>
    </location>
</feature>
<evidence type="ECO:0000313" key="2">
    <source>
        <dbReference type="EMBL" id="ROT36116.1"/>
    </source>
</evidence>
<protein>
    <submittedName>
        <fullName evidence="2">Uncharacterized protein</fullName>
    </submittedName>
</protein>
<evidence type="ECO:0000256" key="1">
    <source>
        <dbReference type="SAM" id="MobiDB-lite"/>
    </source>
</evidence>
<dbReference type="Proteomes" id="UP000272025">
    <property type="component" value="Unassembled WGS sequence"/>
</dbReference>
<name>A0A3N2PP36_SODAK</name>
<dbReference type="EMBL" id="ML119060">
    <property type="protein sequence ID" value="ROT36116.1"/>
    <property type="molecule type" value="Genomic_DNA"/>
</dbReference>
<sequence length="342" mass="37869">MTPVFSPPSRADIPAPPTKALHCTRDSATAPIITFLAFLAHLRLHFSVLLHFFCHSLCAHWMPLHDLTIFLAFACISCKPQNHVSSGRRRDVLGLVVSHQGDRFASLQIFQWNLQHPIVPGPEAHSPPASISSNSILKISDPVIKNDQLSRRSQKPGSLCFNGAVETWHAPSVGLLENEVMAVDWTAGSSWIVLSGRRCPCQPYEQPPPCQKSETPRTGFRDRILSWEQGAEVGCESVYRSTWKGPEKTQVAFRALDRTNPHDMHDMCEVVPSSKDQGESELQINTPVGRRGPGPDNSSRIPAFLPFTPCHTVRPNDPSSPIDAVEAISDWVSETQMHGEKI</sequence>